<feature type="compositionally biased region" description="Polar residues" evidence="3">
    <location>
        <begin position="1"/>
        <end position="11"/>
    </location>
</feature>
<feature type="region of interest" description="Disordered" evidence="3">
    <location>
        <begin position="1"/>
        <end position="67"/>
    </location>
</feature>
<feature type="transmembrane region" description="Helical" evidence="4">
    <location>
        <begin position="188"/>
        <end position="208"/>
    </location>
</feature>
<evidence type="ECO:0000313" key="5">
    <source>
        <dbReference type="EMBL" id="GIZ48377.1"/>
    </source>
</evidence>
<dbReference type="InterPro" id="IPR011701">
    <property type="entry name" value="MFS"/>
</dbReference>
<evidence type="ECO:0000256" key="1">
    <source>
        <dbReference type="ARBA" id="ARBA00004141"/>
    </source>
</evidence>
<proteinExistence type="inferred from homology"/>
<feature type="transmembrane region" description="Helical" evidence="4">
    <location>
        <begin position="164"/>
        <end position="182"/>
    </location>
</feature>
<feature type="transmembrane region" description="Helical" evidence="4">
    <location>
        <begin position="220"/>
        <end position="240"/>
    </location>
</feature>
<reference evidence="5 6" key="1">
    <citation type="submission" date="2021-01" db="EMBL/GenBank/DDBJ databases">
        <title>Cercospora kikuchii MAFF 305040 whole genome shotgun sequence.</title>
        <authorList>
            <person name="Kashiwa T."/>
            <person name="Suzuki T."/>
        </authorList>
    </citation>
    <scope>NUCLEOTIDE SEQUENCE [LARGE SCALE GENOMIC DNA]</scope>
    <source>
        <strain evidence="5 6">MAFF 305040</strain>
    </source>
</reference>
<name>A0A9P3FKB0_9PEZI</name>
<keyword evidence="4" id="KW-1133">Transmembrane helix</keyword>
<dbReference type="OrthoDB" id="6499973at2759"/>
<gene>
    <name evidence="5" type="ORF">CKM354_001144000</name>
</gene>
<dbReference type="PANTHER" id="PTHR11360">
    <property type="entry name" value="MONOCARBOXYLATE TRANSPORTER"/>
    <property type="match status" value="1"/>
</dbReference>
<evidence type="ECO:0000256" key="2">
    <source>
        <dbReference type="ARBA" id="ARBA00006727"/>
    </source>
</evidence>
<dbReference type="Proteomes" id="UP000825890">
    <property type="component" value="Unassembled WGS sequence"/>
</dbReference>
<keyword evidence="4" id="KW-0472">Membrane</keyword>
<comment type="caution">
    <text evidence="5">The sequence shown here is derived from an EMBL/GenBank/DDBJ whole genome shotgun (WGS) entry which is preliminary data.</text>
</comment>
<dbReference type="GO" id="GO:0016020">
    <property type="term" value="C:membrane"/>
    <property type="evidence" value="ECO:0007669"/>
    <property type="project" value="UniProtKB-SubCell"/>
</dbReference>
<feature type="transmembrane region" description="Helical" evidence="4">
    <location>
        <begin position="427"/>
        <end position="450"/>
    </location>
</feature>
<feature type="transmembrane region" description="Helical" evidence="4">
    <location>
        <begin position="359"/>
        <end position="379"/>
    </location>
</feature>
<keyword evidence="4" id="KW-0812">Transmembrane</keyword>
<protein>
    <submittedName>
        <fullName evidence="5">Uncharacterized protein</fullName>
    </submittedName>
</protein>
<keyword evidence="6" id="KW-1185">Reference proteome</keyword>
<feature type="transmembrane region" description="Helical" evidence="4">
    <location>
        <begin position="95"/>
        <end position="113"/>
    </location>
</feature>
<dbReference type="AlphaFoldDB" id="A0A9P3FKB0"/>
<organism evidence="5 6">
    <name type="scientific">Cercospora kikuchii</name>
    <dbReference type="NCBI Taxonomy" id="84275"/>
    <lineage>
        <taxon>Eukaryota</taxon>
        <taxon>Fungi</taxon>
        <taxon>Dikarya</taxon>
        <taxon>Ascomycota</taxon>
        <taxon>Pezizomycotina</taxon>
        <taxon>Dothideomycetes</taxon>
        <taxon>Dothideomycetidae</taxon>
        <taxon>Mycosphaerellales</taxon>
        <taxon>Mycosphaerellaceae</taxon>
        <taxon>Cercospora</taxon>
    </lineage>
</organism>
<dbReference type="InterPro" id="IPR036259">
    <property type="entry name" value="MFS_trans_sf"/>
</dbReference>
<dbReference type="GeneID" id="68297015"/>
<feature type="transmembrane region" description="Helical" evidence="4">
    <location>
        <begin position="252"/>
        <end position="272"/>
    </location>
</feature>
<accession>A0A9P3FKB0</accession>
<feature type="transmembrane region" description="Helical" evidence="4">
    <location>
        <begin position="293"/>
        <end position="316"/>
    </location>
</feature>
<dbReference type="SUPFAM" id="SSF103473">
    <property type="entry name" value="MFS general substrate transporter"/>
    <property type="match status" value="1"/>
</dbReference>
<dbReference type="Gene3D" id="1.20.1250.20">
    <property type="entry name" value="MFS general substrate transporter like domains"/>
    <property type="match status" value="1"/>
</dbReference>
<evidence type="ECO:0000313" key="6">
    <source>
        <dbReference type="Proteomes" id="UP000825890"/>
    </source>
</evidence>
<dbReference type="GO" id="GO:0022857">
    <property type="term" value="F:transmembrane transporter activity"/>
    <property type="evidence" value="ECO:0007669"/>
    <property type="project" value="InterPro"/>
</dbReference>
<feature type="transmembrane region" description="Helical" evidence="4">
    <location>
        <begin position="385"/>
        <end position="406"/>
    </location>
</feature>
<feature type="compositionally biased region" description="Basic and acidic residues" evidence="3">
    <location>
        <begin position="12"/>
        <end position="29"/>
    </location>
</feature>
<dbReference type="EMBL" id="BOLY01000008">
    <property type="protein sequence ID" value="GIZ48377.1"/>
    <property type="molecule type" value="Genomic_DNA"/>
</dbReference>
<comment type="similarity">
    <text evidence="2">Belongs to the major facilitator superfamily. Monocarboxylate porter (TC 2.A.1.13) family.</text>
</comment>
<dbReference type="PANTHER" id="PTHR11360:SF130">
    <property type="entry name" value="MAJOR FACILITATOR SUPERFAMILY (MFS) PROFILE DOMAIN-CONTAINING PROTEIN-RELATED"/>
    <property type="match status" value="1"/>
</dbReference>
<dbReference type="RefSeq" id="XP_044662864.1">
    <property type="nucleotide sequence ID" value="XM_044806929.1"/>
</dbReference>
<feature type="transmembrane region" description="Helical" evidence="4">
    <location>
        <begin position="133"/>
        <end position="152"/>
    </location>
</feature>
<evidence type="ECO:0000256" key="4">
    <source>
        <dbReference type="SAM" id="Phobius"/>
    </source>
</evidence>
<dbReference type="Pfam" id="PF07690">
    <property type="entry name" value="MFS_1"/>
    <property type="match status" value="1"/>
</dbReference>
<feature type="transmembrane region" description="Helical" evidence="4">
    <location>
        <begin position="470"/>
        <end position="492"/>
    </location>
</feature>
<dbReference type="InterPro" id="IPR050327">
    <property type="entry name" value="Proton-linked_MCT"/>
</dbReference>
<feature type="compositionally biased region" description="Basic and acidic residues" evidence="3">
    <location>
        <begin position="42"/>
        <end position="58"/>
    </location>
</feature>
<evidence type="ECO:0000256" key="3">
    <source>
        <dbReference type="SAM" id="MobiDB-lite"/>
    </source>
</evidence>
<comment type="subcellular location">
    <subcellularLocation>
        <location evidence="1">Membrane</location>
        <topology evidence="1">Multi-pass membrane protein</topology>
    </subcellularLocation>
</comment>
<sequence>MAKAASDTSNMDMEKQDQRSGHAISDEANMRSWPNPEDDEIERAIEEAEDPPHHDASPQEKPTGLTGTLSRTISRRSAASSWQDPGPPPDGGLQAWIQVACVHFTIFSTFGYITSFGVFQTYYENTLGVDPSAISWIGSIQIFLLFGIGTFTGRATDAGLFRPVYITGAVFLIVGIFCQAEAKTFWQLFLSQALCMGIANGLQFCPAMSLITTYFAKRRALAVGITAIGSCTGGVVFPVIVQQLLPKIGYSWTVRVIGFIMLATNIVTITFLRTRLPPRKSGPLVDWASFKELPFALYCISMFFNFWGLYFVFFYIGSYGRNVLGVSYQQSINLLLTVVCVGFVFRLVPNYFADKIGSLNTLIPFCLLCGIMMFAWIGIHSLPALYVFAAIYGSGSAVIQALWPAVIGSLNKVPDLKKAGVRMGMAFTVWPCSSIPLDLETICVVSFASLTGPPLAGALIQQNGGDYLNAQIWGGLSFFVGCIGLIATRWSIVGWDPKGRI</sequence>
<feature type="transmembrane region" description="Helical" evidence="4">
    <location>
        <begin position="328"/>
        <end position="347"/>
    </location>
</feature>